<name>A0A3E0H795_9PSEU</name>
<dbReference type="OrthoDB" id="9793637at2"/>
<sequence length="159" mass="18390">MSTDAIVLLKEDHKTVEQLFKKFERTGDRAHATRRRLVESIIKELTTHAYIEEAIFYPEAREAVPQTEDHVLESVEEHHVVMWMLSELAKLEPTAENFEAKVTVLIENVRHHVEEEEQEWFPQVRKAMGRKRLQELGERMAAAKKDAPSDPLAVQSAHA</sequence>
<dbReference type="InterPro" id="IPR012312">
    <property type="entry name" value="Hemerythrin-like"/>
</dbReference>
<dbReference type="Proteomes" id="UP000256269">
    <property type="component" value="Unassembled WGS sequence"/>
</dbReference>
<evidence type="ECO:0000256" key="1">
    <source>
        <dbReference type="SAM" id="MobiDB-lite"/>
    </source>
</evidence>
<dbReference type="Pfam" id="PF01814">
    <property type="entry name" value="Hemerythrin"/>
    <property type="match status" value="1"/>
</dbReference>
<organism evidence="3 4">
    <name type="scientific">Kutzneria buriramensis</name>
    <dbReference type="NCBI Taxonomy" id="1045776"/>
    <lineage>
        <taxon>Bacteria</taxon>
        <taxon>Bacillati</taxon>
        <taxon>Actinomycetota</taxon>
        <taxon>Actinomycetes</taxon>
        <taxon>Pseudonocardiales</taxon>
        <taxon>Pseudonocardiaceae</taxon>
        <taxon>Kutzneria</taxon>
    </lineage>
</organism>
<gene>
    <name evidence="3" type="ORF">BCF44_113176</name>
</gene>
<dbReference type="PANTHER" id="PTHR35585">
    <property type="entry name" value="HHE DOMAIN PROTEIN (AFU_ORTHOLOGUE AFUA_4G00730)"/>
    <property type="match status" value="1"/>
</dbReference>
<proteinExistence type="predicted"/>
<evidence type="ECO:0000313" key="3">
    <source>
        <dbReference type="EMBL" id="REH39321.1"/>
    </source>
</evidence>
<protein>
    <submittedName>
        <fullName evidence="3">Hemerythrin HHE cation binding domain-containing protein</fullName>
    </submittedName>
</protein>
<dbReference type="RefSeq" id="WP_116178656.1">
    <property type="nucleotide sequence ID" value="NZ_CP144375.1"/>
</dbReference>
<comment type="caution">
    <text evidence="3">The sequence shown here is derived from an EMBL/GenBank/DDBJ whole genome shotgun (WGS) entry which is preliminary data.</text>
</comment>
<evidence type="ECO:0000259" key="2">
    <source>
        <dbReference type="Pfam" id="PF01814"/>
    </source>
</evidence>
<keyword evidence="4" id="KW-1185">Reference proteome</keyword>
<reference evidence="3 4" key="1">
    <citation type="submission" date="2018-08" db="EMBL/GenBank/DDBJ databases">
        <title>Genomic Encyclopedia of Archaeal and Bacterial Type Strains, Phase II (KMG-II): from individual species to whole genera.</title>
        <authorList>
            <person name="Goeker M."/>
        </authorList>
    </citation>
    <scope>NUCLEOTIDE SEQUENCE [LARGE SCALE GENOMIC DNA]</scope>
    <source>
        <strain evidence="3 4">DSM 45791</strain>
    </source>
</reference>
<evidence type="ECO:0000313" key="4">
    <source>
        <dbReference type="Proteomes" id="UP000256269"/>
    </source>
</evidence>
<dbReference type="Gene3D" id="1.20.120.520">
    <property type="entry name" value="nmb1532 protein domain like"/>
    <property type="match status" value="1"/>
</dbReference>
<dbReference type="PANTHER" id="PTHR35585:SF1">
    <property type="entry name" value="HHE DOMAIN PROTEIN (AFU_ORTHOLOGUE AFUA_4G00730)"/>
    <property type="match status" value="1"/>
</dbReference>
<accession>A0A3E0H795</accession>
<dbReference type="AlphaFoldDB" id="A0A3E0H795"/>
<feature type="region of interest" description="Disordered" evidence="1">
    <location>
        <begin position="139"/>
        <end position="159"/>
    </location>
</feature>
<dbReference type="EMBL" id="QUNO01000013">
    <property type="protein sequence ID" value="REH39321.1"/>
    <property type="molecule type" value="Genomic_DNA"/>
</dbReference>
<feature type="compositionally biased region" description="Basic and acidic residues" evidence="1">
    <location>
        <begin position="139"/>
        <end position="148"/>
    </location>
</feature>
<feature type="domain" description="Hemerythrin-like" evidence="2">
    <location>
        <begin position="5"/>
        <end position="123"/>
    </location>
</feature>